<proteinExistence type="inferred from homology"/>
<dbReference type="Pfam" id="PF22725">
    <property type="entry name" value="GFO_IDH_MocA_C3"/>
    <property type="match status" value="1"/>
</dbReference>
<dbReference type="Proteomes" id="UP000036458">
    <property type="component" value="Chromosome"/>
</dbReference>
<dbReference type="KEGG" id="ruf:TH63_02830"/>
<name>A0A0H4W2X8_9BACT</name>
<dbReference type="InterPro" id="IPR050984">
    <property type="entry name" value="Gfo/Idh/MocA_domain"/>
</dbReference>
<dbReference type="Gene3D" id="3.40.50.720">
    <property type="entry name" value="NAD(P)-binding Rossmann-like Domain"/>
    <property type="match status" value="1"/>
</dbReference>
<evidence type="ECO:0000313" key="5">
    <source>
        <dbReference type="EMBL" id="AKQ44801.1"/>
    </source>
</evidence>
<evidence type="ECO:0000256" key="2">
    <source>
        <dbReference type="ARBA" id="ARBA00023002"/>
    </source>
</evidence>
<dbReference type="Gene3D" id="3.30.360.10">
    <property type="entry name" value="Dihydrodipicolinate Reductase, domain 2"/>
    <property type="match status" value="1"/>
</dbReference>
<dbReference type="PANTHER" id="PTHR22604:SF105">
    <property type="entry name" value="TRANS-1,2-DIHYDROBENZENE-1,2-DIOL DEHYDROGENASE"/>
    <property type="match status" value="1"/>
</dbReference>
<dbReference type="InterPro" id="IPR000683">
    <property type="entry name" value="Gfo/Idh/MocA-like_OxRdtase_N"/>
</dbReference>
<evidence type="ECO:0000256" key="1">
    <source>
        <dbReference type="ARBA" id="ARBA00010928"/>
    </source>
</evidence>
<keyword evidence="2" id="KW-0560">Oxidoreductase</keyword>
<evidence type="ECO:0000259" key="4">
    <source>
        <dbReference type="Pfam" id="PF22725"/>
    </source>
</evidence>
<dbReference type="InterPro" id="IPR055170">
    <property type="entry name" value="GFO_IDH_MocA-like_dom"/>
</dbReference>
<keyword evidence="6" id="KW-1185">Reference proteome</keyword>
<protein>
    <submittedName>
        <fullName evidence="5">Uncharacterized protein</fullName>
    </submittedName>
</protein>
<dbReference type="OrthoDB" id="9795543at2"/>
<dbReference type="SUPFAM" id="SSF55347">
    <property type="entry name" value="Glyceraldehyde-3-phosphate dehydrogenase-like, C-terminal domain"/>
    <property type="match status" value="1"/>
</dbReference>
<dbReference type="PATRIC" id="fig|1379910.4.peg.609"/>
<dbReference type="GO" id="GO:0000166">
    <property type="term" value="F:nucleotide binding"/>
    <property type="evidence" value="ECO:0007669"/>
    <property type="project" value="InterPro"/>
</dbReference>
<dbReference type="Pfam" id="PF01408">
    <property type="entry name" value="GFO_IDH_MocA"/>
    <property type="match status" value="1"/>
</dbReference>
<comment type="similarity">
    <text evidence="1">Belongs to the Gfo/Idh/MocA family.</text>
</comment>
<organism evidence="5 6">
    <name type="scientific">Rufibacter radiotolerans</name>
    <dbReference type="NCBI Taxonomy" id="1379910"/>
    <lineage>
        <taxon>Bacteria</taxon>
        <taxon>Pseudomonadati</taxon>
        <taxon>Bacteroidota</taxon>
        <taxon>Cytophagia</taxon>
        <taxon>Cytophagales</taxon>
        <taxon>Hymenobacteraceae</taxon>
        <taxon>Rufibacter</taxon>
    </lineage>
</organism>
<dbReference type="PANTHER" id="PTHR22604">
    <property type="entry name" value="OXIDOREDUCTASES"/>
    <property type="match status" value="1"/>
</dbReference>
<dbReference type="SUPFAM" id="SSF51735">
    <property type="entry name" value="NAD(P)-binding Rossmann-fold domains"/>
    <property type="match status" value="1"/>
</dbReference>
<feature type="domain" description="Gfo/Idh/MocA-like oxidoreductase N-terminal" evidence="3">
    <location>
        <begin position="1"/>
        <end position="117"/>
    </location>
</feature>
<dbReference type="RefSeq" id="WP_048919600.1">
    <property type="nucleotide sequence ID" value="NZ_CP010777.1"/>
</dbReference>
<reference evidence="5 6" key="1">
    <citation type="submission" date="2015-01" db="EMBL/GenBank/DDBJ databases">
        <title>Rufibacter sp./DG31D/ whole genome sequencing.</title>
        <authorList>
            <person name="Kim M.K."/>
            <person name="Srinivasan S."/>
            <person name="Lee J.-J."/>
        </authorList>
    </citation>
    <scope>NUCLEOTIDE SEQUENCE [LARGE SCALE GENOMIC DNA]</scope>
    <source>
        <strain evidence="5 6">DG31D</strain>
    </source>
</reference>
<gene>
    <name evidence="5" type="ORF">TH63_02830</name>
</gene>
<accession>A0A0H4W2X8</accession>
<evidence type="ECO:0000313" key="6">
    <source>
        <dbReference type="Proteomes" id="UP000036458"/>
    </source>
</evidence>
<sequence length="321" mass="36333">MNWGVLGCAGIAQKSVIPAILSIGENKLVAVSSRTKKNADDFAQQFDCVAVQGYEELLKRDDLDAVYIPLPNGLHYEWIMKALEYNKHVLVEKAAFISLAQAQEAVEVARKKGLAIVENFQFQHHAQNSFVKRLLKDKEIGEIRCFRSSFGFPPFDPETNIRYKPELGGGALLDSGAYVLKATSFFFGNGFEVKAARLNYHEEYGVDWYGGAFLLHEESGIFSEVAFGFENYYQCNYEIWGSTGKITSTRAFTAKADFAPTIILEKNGVSEQIVIEPDDHFRNMLLYFNEIVKEKNFEPEWTNILTQTRLIEEVRNLGGKH</sequence>
<evidence type="ECO:0000259" key="3">
    <source>
        <dbReference type="Pfam" id="PF01408"/>
    </source>
</evidence>
<feature type="domain" description="GFO/IDH/MocA-like oxidoreductase" evidence="4">
    <location>
        <begin position="131"/>
        <end position="246"/>
    </location>
</feature>
<dbReference type="InterPro" id="IPR036291">
    <property type="entry name" value="NAD(P)-bd_dom_sf"/>
</dbReference>
<dbReference type="AlphaFoldDB" id="A0A0H4W2X8"/>
<dbReference type="STRING" id="1379910.TH63_02830"/>
<dbReference type="EMBL" id="CP010777">
    <property type="protein sequence ID" value="AKQ44801.1"/>
    <property type="molecule type" value="Genomic_DNA"/>
</dbReference>
<dbReference type="GO" id="GO:0016491">
    <property type="term" value="F:oxidoreductase activity"/>
    <property type="evidence" value="ECO:0007669"/>
    <property type="project" value="UniProtKB-KW"/>
</dbReference>